<evidence type="ECO:0000256" key="1">
    <source>
        <dbReference type="SAM" id="MobiDB-lite"/>
    </source>
</evidence>
<protein>
    <submittedName>
        <fullName evidence="2">Uncharacterized protein</fullName>
    </submittedName>
</protein>
<dbReference type="PANTHER" id="PTHR34427:SF5">
    <property type="entry name" value="DUF4283 DOMAIN-CONTAINING PROTEIN"/>
    <property type="match status" value="1"/>
</dbReference>
<evidence type="ECO:0000313" key="2">
    <source>
        <dbReference type="EMBL" id="RVX11109.1"/>
    </source>
</evidence>
<dbReference type="PANTHER" id="PTHR34427">
    <property type="entry name" value="DUF4283 DOMAIN PROTEIN"/>
    <property type="match status" value="1"/>
</dbReference>
<dbReference type="AlphaFoldDB" id="A0A438JQ76"/>
<evidence type="ECO:0000313" key="3">
    <source>
        <dbReference type="Proteomes" id="UP000288805"/>
    </source>
</evidence>
<name>A0A438JQ76_VITVI</name>
<feature type="region of interest" description="Disordered" evidence="1">
    <location>
        <begin position="277"/>
        <end position="335"/>
    </location>
</feature>
<gene>
    <name evidence="2" type="ORF">CK203_013180</name>
</gene>
<comment type="caution">
    <text evidence="2">The sequence shown here is derived from an EMBL/GenBank/DDBJ whole genome shotgun (WGS) entry which is preliminary data.</text>
</comment>
<proteinExistence type="predicted"/>
<dbReference type="EMBL" id="QGNW01000032">
    <property type="protein sequence ID" value="RVX11109.1"/>
    <property type="molecule type" value="Genomic_DNA"/>
</dbReference>
<accession>A0A438JQ76</accession>
<reference evidence="2 3" key="1">
    <citation type="journal article" date="2018" name="PLoS Genet.">
        <title>Population sequencing reveals clonal diversity and ancestral inbreeding in the grapevine cultivar Chardonnay.</title>
        <authorList>
            <person name="Roach M.J."/>
            <person name="Johnson D.L."/>
            <person name="Bohlmann J."/>
            <person name="van Vuuren H.J."/>
            <person name="Jones S.J."/>
            <person name="Pretorius I.S."/>
            <person name="Schmidt S.A."/>
            <person name="Borneman A.R."/>
        </authorList>
    </citation>
    <scope>NUCLEOTIDE SEQUENCE [LARGE SCALE GENOMIC DNA]</scope>
    <source>
        <strain evidence="3">cv. Chardonnay</strain>
        <tissue evidence="2">Leaf</tissue>
    </source>
</reference>
<organism evidence="2 3">
    <name type="scientific">Vitis vinifera</name>
    <name type="common">Grape</name>
    <dbReference type="NCBI Taxonomy" id="29760"/>
    <lineage>
        <taxon>Eukaryota</taxon>
        <taxon>Viridiplantae</taxon>
        <taxon>Streptophyta</taxon>
        <taxon>Embryophyta</taxon>
        <taxon>Tracheophyta</taxon>
        <taxon>Spermatophyta</taxon>
        <taxon>Magnoliopsida</taxon>
        <taxon>eudicotyledons</taxon>
        <taxon>Gunneridae</taxon>
        <taxon>Pentapetalae</taxon>
        <taxon>rosids</taxon>
        <taxon>Vitales</taxon>
        <taxon>Vitaceae</taxon>
        <taxon>Viteae</taxon>
        <taxon>Vitis</taxon>
    </lineage>
</organism>
<dbReference type="Proteomes" id="UP000288805">
    <property type="component" value="Unassembled WGS sequence"/>
</dbReference>
<sequence>MAMREKANRGGGENGRRVALGWSRRLFLEGLDRCVKNGNEDKWEKGWKEKGRSYSMVREANRAGCFLWLGVVDSEEKRYSICIPKGKGERGGWLAMVEVLRKLITSFDKKENKKEKKTSGRLQVEMGKRLGNRDRNLVRVEGSRRRESGEVGVVNGEFLGVERKAWSVGGIQVGLEFWNPRYGCLEEGEIRNEAWVRILGLPNLLWVPSILRRVGEECGGFLAIDPQTERMEELQWARILVKSNGEDFPSSLEIKVEETTYHLPLWREVSLSFRQNSGGYRGSTGRSSGEVRGDSGASVGPRVEERVNARLEALSRTADGTEGQLGPSSTGLAEDLSGVKTAEGPLLQGPSEGEILKGAGDGGVGPVVGLTSSKGKEKVAVVENGPPFGPSVPLRNRLGPSLTQLKAFGVQPIGPSILLRDNHGPSEIQPIDKELSMKVCSSSQPEFCKESNFELEFISLREKEAGRKQQVDSHYSLTDRVLVEEDSRYGSLSNSGGLRDSGSTSPSISFSFGRTLEGEFYDYSGEIREVCQNGNLLSFQNIVGPIVNGNGCLELVEFNGPILVARFSEGGLAQFESQEGRGGRELNWEESSLAKFSHFLGFSTEGLEKEILSFLVKIRKRQERIHGKGLLEKSKFERELKRLECSINYEGEGKKKCPLQGREGQLVVVQ</sequence>